<comment type="caution">
    <text evidence="2">The sequence shown here is derived from an EMBL/GenBank/DDBJ whole genome shotgun (WGS) entry which is preliminary data.</text>
</comment>
<dbReference type="Gene3D" id="3.40.50.1820">
    <property type="entry name" value="alpha/beta hydrolase"/>
    <property type="match status" value="1"/>
</dbReference>
<gene>
    <name evidence="2" type="ORF">BGW36DRAFT_18778</name>
</gene>
<dbReference type="PANTHER" id="PTHR47381">
    <property type="entry name" value="ALPHA/BETA-HYDROLASES SUPERFAMILY PROTEIN"/>
    <property type="match status" value="1"/>
</dbReference>
<dbReference type="InterPro" id="IPR029058">
    <property type="entry name" value="AB_hydrolase_fold"/>
</dbReference>
<dbReference type="EMBL" id="JAJTJA010000001">
    <property type="protein sequence ID" value="KAH8705841.1"/>
    <property type="molecule type" value="Genomic_DNA"/>
</dbReference>
<proteinExistence type="predicted"/>
<dbReference type="SUPFAM" id="SSF53474">
    <property type="entry name" value="alpha/beta-Hydrolases"/>
    <property type="match status" value="1"/>
</dbReference>
<dbReference type="GeneID" id="70240050"/>
<sequence length="335" mass="37868">MATQTSDGLEPRFSLPSSTPLSSKTELVIGGLKVYVYGLKEIDELVGCNQEIAVLYLAHNRTRTYRVMEELAHEVLYRYRTHAAKSQRVGLIALTMNMRNHGDREVFPQANKTWKDGNENHAMDLVSMISGSAHDFKLVVDYLPCYLPQFTRFYNIMAGVSLGGHTAWRIASLAAPGQFHAFAIIVGSPNLASLLLSRLGIDSAEIELSPASTEEPRAFRYDELKKLMTTTQQRRWPLALAEIVHRDDGKVAEDFPSDIPLLLCNGMYDQLVPVKYTATWVEERRRLRSEQSDKRHDNVTFFVQENTGHSCTKEMVAMMAVWLGDVLVPYSRPML</sequence>
<evidence type="ECO:0000256" key="1">
    <source>
        <dbReference type="SAM" id="MobiDB-lite"/>
    </source>
</evidence>
<organism evidence="2 3">
    <name type="scientific">Talaromyces proteolyticus</name>
    <dbReference type="NCBI Taxonomy" id="1131652"/>
    <lineage>
        <taxon>Eukaryota</taxon>
        <taxon>Fungi</taxon>
        <taxon>Dikarya</taxon>
        <taxon>Ascomycota</taxon>
        <taxon>Pezizomycotina</taxon>
        <taxon>Eurotiomycetes</taxon>
        <taxon>Eurotiomycetidae</taxon>
        <taxon>Eurotiales</taxon>
        <taxon>Trichocomaceae</taxon>
        <taxon>Talaromyces</taxon>
        <taxon>Talaromyces sect. Bacilispori</taxon>
    </lineage>
</organism>
<keyword evidence="3" id="KW-1185">Reference proteome</keyword>
<dbReference type="Proteomes" id="UP001201262">
    <property type="component" value="Unassembled WGS sequence"/>
</dbReference>
<accession>A0AAD4L665</accession>
<feature type="region of interest" description="Disordered" evidence="1">
    <location>
        <begin position="1"/>
        <end position="21"/>
    </location>
</feature>
<protein>
    <recommendedName>
        <fullName evidence="4">AB hydrolase-1 domain-containing protein</fullName>
    </recommendedName>
</protein>
<dbReference type="PANTHER" id="PTHR47381:SF3">
    <property type="entry name" value="ALPHA_BETA-HYDROLASES SUPERFAMILY PROTEIN"/>
    <property type="match status" value="1"/>
</dbReference>
<evidence type="ECO:0000313" key="2">
    <source>
        <dbReference type="EMBL" id="KAH8705841.1"/>
    </source>
</evidence>
<dbReference type="RefSeq" id="XP_046078462.1">
    <property type="nucleotide sequence ID" value="XM_046209763.1"/>
</dbReference>
<name>A0AAD4L665_9EURO</name>
<evidence type="ECO:0000313" key="3">
    <source>
        <dbReference type="Proteomes" id="UP001201262"/>
    </source>
</evidence>
<evidence type="ECO:0008006" key="4">
    <source>
        <dbReference type="Google" id="ProtNLM"/>
    </source>
</evidence>
<dbReference type="AlphaFoldDB" id="A0AAD4L665"/>
<reference evidence="2" key="1">
    <citation type="submission" date="2021-12" db="EMBL/GenBank/DDBJ databases">
        <title>Convergent genome expansion in fungi linked to evolution of root-endophyte symbiosis.</title>
        <authorList>
            <consortium name="DOE Joint Genome Institute"/>
            <person name="Ke Y.-H."/>
            <person name="Bonito G."/>
            <person name="Liao H.-L."/>
            <person name="Looney B."/>
            <person name="Rojas-Flechas A."/>
            <person name="Nash J."/>
            <person name="Hameed K."/>
            <person name="Schadt C."/>
            <person name="Martin F."/>
            <person name="Crous P.W."/>
            <person name="Miettinen O."/>
            <person name="Magnuson J.K."/>
            <person name="Labbe J."/>
            <person name="Jacobson D."/>
            <person name="Doktycz M.J."/>
            <person name="Veneault-Fourrey C."/>
            <person name="Kuo A."/>
            <person name="Mondo S."/>
            <person name="Calhoun S."/>
            <person name="Riley R."/>
            <person name="Ohm R."/>
            <person name="LaButti K."/>
            <person name="Andreopoulos B."/>
            <person name="Pangilinan J."/>
            <person name="Nolan M."/>
            <person name="Tritt A."/>
            <person name="Clum A."/>
            <person name="Lipzen A."/>
            <person name="Daum C."/>
            <person name="Barry K."/>
            <person name="Grigoriev I.V."/>
            <person name="Vilgalys R."/>
        </authorList>
    </citation>
    <scope>NUCLEOTIDE SEQUENCE</scope>
    <source>
        <strain evidence="2">PMI_201</strain>
    </source>
</reference>